<accession>A0A9P4GI94</accession>
<dbReference type="EMBL" id="ML976616">
    <property type="protein sequence ID" value="KAF1845620.1"/>
    <property type="molecule type" value="Genomic_DNA"/>
</dbReference>
<keyword evidence="2" id="KW-1185">Reference proteome</keyword>
<dbReference type="Proteomes" id="UP000800039">
    <property type="component" value="Unassembled WGS sequence"/>
</dbReference>
<dbReference type="OrthoDB" id="3762945at2759"/>
<organism evidence="1 2">
    <name type="scientific">Cucurbitaria berberidis CBS 394.84</name>
    <dbReference type="NCBI Taxonomy" id="1168544"/>
    <lineage>
        <taxon>Eukaryota</taxon>
        <taxon>Fungi</taxon>
        <taxon>Dikarya</taxon>
        <taxon>Ascomycota</taxon>
        <taxon>Pezizomycotina</taxon>
        <taxon>Dothideomycetes</taxon>
        <taxon>Pleosporomycetidae</taxon>
        <taxon>Pleosporales</taxon>
        <taxon>Pleosporineae</taxon>
        <taxon>Cucurbitariaceae</taxon>
        <taxon>Cucurbitaria</taxon>
    </lineage>
</organism>
<dbReference type="AlphaFoldDB" id="A0A9P4GI94"/>
<dbReference type="GeneID" id="63846000"/>
<proteinExistence type="predicted"/>
<sequence>MDLAIAWNLDCPYPYTPGIGAPFGVPHNHLYHHPHSFPMRAPRWAYNKRPCCEFCSALDHIPSLNQGLSELSIIMPDEVGDVLEAFDSIHHHYRWGFDRDGPDSYFLSREVEKLSRFLRRMYRFYPWVPQLGTLSEQLKYMGRDVQTGPRRLRYHTMPKHRYKPWQLLHGAF</sequence>
<gene>
    <name evidence="1" type="ORF">K460DRAFT_284583</name>
</gene>
<name>A0A9P4GI94_9PLEO</name>
<evidence type="ECO:0000313" key="1">
    <source>
        <dbReference type="EMBL" id="KAF1845620.1"/>
    </source>
</evidence>
<evidence type="ECO:0000313" key="2">
    <source>
        <dbReference type="Proteomes" id="UP000800039"/>
    </source>
</evidence>
<comment type="caution">
    <text evidence="1">The sequence shown here is derived from an EMBL/GenBank/DDBJ whole genome shotgun (WGS) entry which is preliminary data.</text>
</comment>
<reference evidence="1" key="1">
    <citation type="submission" date="2020-01" db="EMBL/GenBank/DDBJ databases">
        <authorList>
            <consortium name="DOE Joint Genome Institute"/>
            <person name="Haridas S."/>
            <person name="Albert R."/>
            <person name="Binder M."/>
            <person name="Bloem J."/>
            <person name="Labutti K."/>
            <person name="Salamov A."/>
            <person name="Andreopoulos B."/>
            <person name="Baker S.E."/>
            <person name="Barry K."/>
            <person name="Bills G."/>
            <person name="Bluhm B.H."/>
            <person name="Cannon C."/>
            <person name="Castanera R."/>
            <person name="Culley D.E."/>
            <person name="Daum C."/>
            <person name="Ezra D."/>
            <person name="Gonzalez J.B."/>
            <person name="Henrissat B."/>
            <person name="Kuo A."/>
            <person name="Liang C."/>
            <person name="Lipzen A."/>
            <person name="Lutzoni F."/>
            <person name="Magnuson J."/>
            <person name="Mondo S."/>
            <person name="Nolan M."/>
            <person name="Ohm R."/>
            <person name="Pangilinan J."/>
            <person name="Park H.-J."/>
            <person name="Ramirez L."/>
            <person name="Alfaro M."/>
            <person name="Sun H."/>
            <person name="Tritt A."/>
            <person name="Yoshinaga Y."/>
            <person name="Zwiers L.-H."/>
            <person name="Turgeon B.G."/>
            <person name="Goodwin S.B."/>
            <person name="Spatafora J.W."/>
            <person name="Crous P.W."/>
            <person name="Grigoriev I.V."/>
        </authorList>
    </citation>
    <scope>NUCLEOTIDE SEQUENCE</scope>
    <source>
        <strain evidence="1">CBS 394.84</strain>
    </source>
</reference>
<dbReference type="RefSeq" id="XP_040788183.1">
    <property type="nucleotide sequence ID" value="XM_040928748.1"/>
</dbReference>
<protein>
    <submittedName>
        <fullName evidence="1">Uncharacterized protein</fullName>
    </submittedName>
</protein>